<dbReference type="RefSeq" id="XP_042925832.1">
    <property type="nucleotide sequence ID" value="XM_043060703.1"/>
</dbReference>
<feature type="region of interest" description="Disordered" evidence="1">
    <location>
        <begin position="306"/>
        <end position="350"/>
    </location>
</feature>
<accession>A0A2K3DWE6</accession>
<dbReference type="Proteomes" id="UP000006906">
    <property type="component" value="Chromosome 3"/>
</dbReference>
<evidence type="ECO:0000313" key="2">
    <source>
        <dbReference type="EMBL" id="PNW84858.1"/>
    </source>
</evidence>
<dbReference type="OrthoDB" id="549005at2759"/>
<gene>
    <name evidence="2" type="ORF">CHLRE_03g161350v5</name>
</gene>
<dbReference type="AlphaFoldDB" id="A0A2K3DWE6"/>
<evidence type="ECO:0000256" key="1">
    <source>
        <dbReference type="SAM" id="MobiDB-lite"/>
    </source>
</evidence>
<dbReference type="InParanoid" id="A0A2K3DWE6"/>
<dbReference type="EMBL" id="CM008964">
    <property type="protein sequence ID" value="PNW84858.1"/>
    <property type="molecule type" value="Genomic_DNA"/>
</dbReference>
<dbReference type="Gene3D" id="1.25.70.10">
    <property type="entry name" value="Transcription termination factor 3, mitochondrial"/>
    <property type="match status" value="1"/>
</dbReference>
<organism evidence="2 3">
    <name type="scientific">Chlamydomonas reinhardtii</name>
    <name type="common">Chlamydomonas smithii</name>
    <dbReference type="NCBI Taxonomy" id="3055"/>
    <lineage>
        <taxon>Eukaryota</taxon>
        <taxon>Viridiplantae</taxon>
        <taxon>Chlorophyta</taxon>
        <taxon>core chlorophytes</taxon>
        <taxon>Chlorophyceae</taxon>
        <taxon>CS clade</taxon>
        <taxon>Chlamydomonadales</taxon>
        <taxon>Chlamydomonadaceae</taxon>
        <taxon>Chlamydomonas</taxon>
    </lineage>
</organism>
<dbReference type="InterPro" id="IPR038538">
    <property type="entry name" value="MTERF_sf"/>
</dbReference>
<evidence type="ECO:0000313" key="3">
    <source>
        <dbReference type="Proteomes" id="UP000006906"/>
    </source>
</evidence>
<feature type="compositionally biased region" description="Low complexity" evidence="1">
    <location>
        <begin position="78"/>
        <end position="92"/>
    </location>
</feature>
<feature type="compositionally biased region" description="Low complexity" evidence="1">
    <location>
        <begin position="329"/>
        <end position="350"/>
    </location>
</feature>
<keyword evidence="3" id="KW-1185">Reference proteome</keyword>
<reference evidence="2 3" key="1">
    <citation type="journal article" date="2007" name="Science">
        <title>The Chlamydomonas genome reveals the evolution of key animal and plant functions.</title>
        <authorList>
            <person name="Merchant S.S."/>
            <person name="Prochnik S.E."/>
            <person name="Vallon O."/>
            <person name="Harris E.H."/>
            <person name="Karpowicz S.J."/>
            <person name="Witman G.B."/>
            <person name="Terry A."/>
            <person name="Salamov A."/>
            <person name="Fritz-Laylin L.K."/>
            <person name="Marechal-Drouard L."/>
            <person name="Marshall W.F."/>
            <person name="Qu L.H."/>
            <person name="Nelson D.R."/>
            <person name="Sanderfoot A.A."/>
            <person name="Spalding M.H."/>
            <person name="Kapitonov V.V."/>
            <person name="Ren Q."/>
            <person name="Ferris P."/>
            <person name="Lindquist E."/>
            <person name="Shapiro H."/>
            <person name="Lucas S.M."/>
            <person name="Grimwood J."/>
            <person name="Schmutz J."/>
            <person name="Cardol P."/>
            <person name="Cerutti H."/>
            <person name="Chanfreau G."/>
            <person name="Chen C.L."/>
            <person name="Cognat V."/>
            <person name="Croft M.T."/>
            <person name="Dent R."/>
            <person name="Dutcher S."/>
            <person name="Fernandez E."/>
            <person name="Fukuzawa H."/>
            <person name="Gonzalez-Ballester D."/>
            <person name="Gonzalez-Halphen D."/>
            <person name="Hallmann A."/>
            <person name="Hanikenne M."/>
            <person name="Hippler M."/>
            <person name="Inwood W."/>
            <person name="Jabbari K."/>
            <person name="Kalanon M."/>
            <person name="Kuras R."/>
            <person name="Lefebvre P.A."/>
            <person name="Lemaire S.D."/>
            <person name="Lobanov A.V."/>
            <person name="Lohr M."/>
            <person name="Manuell A."/>
            <person name="Meier I."/>
            <person name="Mets L."/>
            <person name="Mittag M."/>
            <person name="Mittelmeier T."/>
            <person name="Moroney J.V."/>
            <person name="Moseley J."/>
            <person name="Napoli C."/>
            <person name="Nedelcu A.M."/>
            <person name="Niyogi K."/>
            <person name="Novoselov S.V."/>
            <person name="Paulsen I.T."/>
            <person name="Pazour G."/>
            <person name="Purton S."/>
            <person name="Ral J.P."/>
            <person name="Riano-Pachon D.M."/>
            <person name="Riekhof W."/>
            <person name="Rymarquis L."/>
            <person name="Schroda M."/>
            <person name="Stern D."/>
            <person name="Umen J."/>
            <person name="Willows R."/>
            <person name="Wilson N."/>
            <person name="Zimmer S.L."/>
            <person name="Allmer J."/>
            <person name="Balk J."/>
            <person name="Bisova K."/>
            <person name="Chen C.J."/>
            <person name="Elias M."/>
            <person name="Gendler K."/>
            <person name="Hauser C."/>
            <person name="Lamb M.R."/>
            <person name="Ledford H."/>
            <person name="Long J.C."/>
            <person name="Minagawa J."/>
            <person name="Page M.D."/>
            <person name="Pan J."/>
            <person name="Pootakham W."/>
            <person name="Roje S."/>
            <person name="Rose A."/>
            <person name="Stahlberg E."/>
            <person name="Terauchi A.M."/>
            <person name="Yang P."/>
            <person name="Ball S."/>
            <person name="Bowler C."/>
            <person name="Dieckmann C.L."/>
            <person name="Gladyshev V.N."/>
            <person name="Green P."/>
            <person name="Jorgensen R."/>
            <person name="Mayfield S."/>
            <person name="Mueller-Roeber B."/>
            <person name="Rajamani S."/>
            <person name="Sayre R.T."/>
            <person name="Brokstein P."/>
            <person name="Dubchak I."/>
            <person name="Goodstein D."/>
            <person name="Hornick L."/>
            <person name="Huang Y.W."/>
            <person name="Jhaveri J."/>
            <person name="Luo Y."/>
            <person name="Martinez D."/>
            <person name="Ngau W.C."/>
            <person name="Otillar B."/>
            <person name="Poliakov A."/>
            <person name="Porter A."/>
            <person name="Szajkowski L."/>
            <person name="Werner G."/>
            <person name="Zhou K."/>
            <person name="Grigoriev I.V."/>
            <person name="Rokhsar D.S."/>
            <person name="Grossman A.R."/>
        </authorList>
    </citation>
    <scope>NUCLEOTIDE SEQUENCE [LARGE SCALE GENOMIC DNA]</scope>
    <source>
        <strain evidence="3">CC-503</strain>
    </source>
</reference>
<protein>
    <submittedName>
        <fullName evidence="2">Uncharacterized protein</fullName>
    </submittedName>
</protein>
<sequence length="350" mass="35738">MKPQSLTPANIADTLLTLKHRSVDHCPQTLLQLPDLDAARQLALEQPGLMSLPPDTAERKLAVIAAALQRVPLPAAPPASGSGTVGTSSNGAGSSGSGDSGVQMAGKTSRKSIRKREPESDADGASASGSAGGRPGESRVGQDGITWSNVPSSADTPNGRAQADTQAALAEARRMVLEAPTLLTMSPDALPRRATELADALGSGGGAEAGLVTGALEALRACPQLLVLPRSELRYRVQQLGWALELAPEAVRGLVLSRPEVVLLGVQEAREVLARTRVVEAGAAACAEVGESRRVGAGVVQARDGPEATAEVRVDSQAAGERAGEGTGRRPAGARVRGARAAGLRRGAAQ</sequence>
<feature type="region of interest" description="Disordered" evidence="1">
    <location>
        <begin position="74"/>
        <end position="166"/>
    </location>
</feature>
<feature type="compositionally biased region" description="Polar residues" evidence="1">
    <location>
        <begin position="145"/>
        <end position="156"/>
    </location>
</feature>
<dbReference type="GeneID" id="66052771"/>
<name>A0A2K3DWE6_CHLRE</name>
<dbReference type="KEGG" id="cre:CHLRE_03g161350v5"/>
<dbReference type="Gramene" id="PNW84858">
    <property type="protein sequence ID" value="PNW84858"/>
    <property type="gene ID" value="CHLRE_03g161350v5"/>
</dbReference>
<proteinExistence type="predicted"/>